<dbReference type="FunFam" id="1.20.1540.10:FF:000027">
    <property type="entry name" value="Rhomboid family intramembrane serine protease"/>
    <property type="match status" value="1"/>
</dbReference>
<evidence type="ECO:0000259" key="8">
    <source>
        <dbReference type="Pfam" id="PF01694"/>
    </source>
</evidence>
<organism evidence="9 10">
    <name type="scientific">Geovibrio thiophilus</name>
    <dbReference type="NCBI Taxonomy" id="139438"/>
    <lineage>
        <taxon>Bacteria</taxon>
        <taxon>Pseudomonadati</taxon>
        <taxon>Deferribacterota</taxon>
        <taxon>Deferribacteres</taxon>
        <taxon>Deferribacterales</taxon>
        <taxon>Geovibrionaceae</taxon>
        <taxon>Geovibrio</taxon>
    </lineage>
</organism>
<dbReference type="Pfam" id="PF01694">
    <property type="entry name" value="Rhomboid"/>
    <property type="match status" value="1"/>
</dbReference>
<dbReference type="InterPro" id="IPR022764">
    <property type="entry name" value="Peptidase_S54_rhomboid_dom"/>
</dbReference>
<dbReference type="Gene3D" id="1.20.1540.10">
    <property type="entry name" value="Rhomboid-like"/>
    <property type="match status" value="1"/>
</dbReference>
<dbReference type="OrthoDB" id="9813074at2"/>
<keyword evidence="10" id="KW-1185">Reference proteome</keyword>
<dbReference type="InterPro" id="IPR050925">
    <property type="entry name" value="Rhomboid_protease_S54"/>
</dbReference>
<feature type="transmembrane region" description="Helical" evidence="7">
    <location>
        <begin position="16"/>
        <end position="34"/>
    </location>
</feature>
<gene>
    <name evidence="9" type="ORF">EP073_02825</name>
</gene>
<evidence type="ECO:0000256" key="4">
    <source>
        <dbReference type="ARBA" id="ARBA00022801"/>
    </source>
</evidence>
<evidence type="ECO:0000256" key="5">
    <source>
        <dbReference type="ARBA" id="ARBA00022989"/>
    </source>
</evidence>
<dbReference type="SUPFAM" id="SSF144091">
    <property type="entry name" value="Rhomboid-like"/>
    <property type="match status" value="1"/>
</dbReference>
<feature type="transmembrane region" description="Helical" evidence="7">
    <location>
        <begin position="195"/>
        <end position="212"/>
    </location>
</feature>
<keyword evidence="4" id="KW-0378">Hydrolase</keyword>
<evidence type="ECO:0000313" key="10">
    <source>
        <dbReference type="Proteomes" id="UP000287502"/>
    </source>
</evidence>
<dbReference type="RefSeq" id="WP_128465655.1">
    <property type="nucleotide sequence ID" value="NZ_CP035108.1"/>
</dbReference>
<evidence type="ECO:0000256" key="2">
    <source>
        <dbReference type="ARBA" id="ARBA00009045"/>
    </source>
</evidence>
<dbReference type="KEGG" id="gtl:EP073_02825"/>
<comment type="similarity">
    <text evidence="2">Belongs to the peptidase S54 family.</text>
</comment>
<evidence type="ECO:0000256" key="6">
    <source>
        <dbReference type="ARBA" id="ARBA00023136"/>
    </source>
</evidence>
<feature type="transmembrane region" description="Helical" evidence="7">
    <location>
        <begin position="154"/>
        <end position="175"/>
    </location>
</feature>
<sequence>MFFPIKDNVPSRTFPFVNWLIILANVAVFVYQLGLGYELNWFVYEYGLVPKRVTHYESLLSDSIVPFFTHMFMHGGFFHIFSNMYILFIFGDNVEDRLGHARYFLMYVLFGLFAGVSQFLLSYDSLIPMVGASGAVAGVMGAYMVFYPRAKVKSLLVIIIFITFVDIPAVFYLLFWFFIQFVNGAASAGYDGGGVAWWAHVGGFIFGLLYAVRFKTQEKEVYI</sequence>
<reference evidence="9 10" key="1">
    <citation type="submission" date="2019-01" db="EMBL/GenBank/DDBJ databases">
        <title>Geovibrio thiophilus DSM 11263, complete genome.</title>
        <authorList>
            <person name="Spring S."/>
            <person name="Bunk B."/>
            <person name="Sproer C."/>
        </authorList>
    </citation>
    <scope>NUCLEOTIDE SEQUENCE [LARGE SCALE GENOMIC DNA]</scope>
    <source>
        <strain evidence="9 10">DSM 11263</strain>
    </source>
</reference>
<feature type="transmembrane region" description="Helical" evidence="7">
    <location>
        <begin position="67"/>
        <end position="91"/>
    </location>
</feature>
<evidence type="ECO:0000256" key="7">
    <source>
        <dbReference type="SAM" id="Phobius"/>
    </source>
</evidence>
<dbReference type="PANTHER" id="PTHR43731:SF14">
    <property type="entry name" value="PRESENILIN-ASSOCIATED RHOMBOID-LIKE PROTEIN, MITOCHONDRIAL"/>
    <property type="match status" value="1"/>
</dbReference>
<comment type="subcellular location">
    <subcellularLocation>
        <location evidence="1">Membrane</location>
        <topology evidence="1">Multi-pass membrane protein</topology>
    </subcellularLocation>
</comment>
<evidence type="ECO:0000256" key="1">
    <source>
        <dbReference type="ARBA" id="ARBA00004141"/>
    </source>
</evidence>
<proteinExistence type="inferred from homology"/>
<keyword evidence="9" id="KW-0645">Protease</keyword>
<dbReference type="GO" id="GO:0006508">
    <property type="term" value="P:proteolysis"/>
    <property type="evidence" value="ECO:0007669"/>
    <property type="project" value="UniProtKB-KW"/>
</dbReference>
<keyword evidence="3 7" id="KW-0812">Transmembrane</keyword>
<protein>
    <submittedName>
        <fullName evidence="9">Rhomboid family intramembrane serine protease</fullName>
    </submittedName>
</protein>
<dbReference type="AlphaFoldDB" id="A0A3R5Y5S9"/>
<evidence type="ECO:0000313" key="9">
    <source>
        <dbReference type="EMBL" id="QAR32368.1"/>
    </source>
</evidence>
<evidence type="ECO:0000256" key="3">
    <source>
        <dbReference type="ARBA" id="ARBA00022692"/>
    </source>
</evidence>
<dbReference type="GO" id="GO:0016020">
    <property type="term" value="C:membrane"/>
    <property type="evidence" value="ECO:0007669"/>
    <property type="project" value="UniProtKB-SubCell"/>
</dbReference>
<keyword evidence="5 7" id="KW-1133">Transmembrane helix</keyword>
<keyword evidence="6 7" id="KW-0472">Membrane</keyword>
<dbReference type="Proteomes" id="UP000287502">
    <property type="component" value="Chromosome"/>
</dbReference>
<feature type="domain" description="Peptidase S54 rhomboid" evidence="8">
    <location>
        <begin position="65"/>
        <end position="212"/>
    </location>
</feature>
<name>A0A3R5Y5S9_9BACT</name>
<dbReference type="PANTHER" id="PTHR43731">
    <property type="entry name" value="RHOMBOID PROTEASE"/>
    <property type="match status" value="1"/>
</dbReference>
<feature type="transmembrane region" description="Helical" evidence="7">
    <location>
        <begin position="127"/>
        <end position="147"/>
    </location>
</feature>
<dbReference type="InterPro" id="IPR035952">
    <property type="entry name" value="Rhomboid-like_sf"/>
</dbReference>
<feature type="transmembrane region" description="Helical" evidence="7">
    <location>
        <begin position="103"/>
        <end position="121"/>
    </location>
</feature>
<dbReference type="EMBL" id="CP035108">
    <property type="protein sequence ID" value="QAR32368.1"/>
    <property type="molecule type" value="Genomic_DNA"/>
</dbReference>
<accession>A0A3R5Y5S9</accession>
<dbReference type="GO" id="GO:0004252">
    <property type="term" value="F:serine-type endopeptidase activity"/>
    <property type="evidence" value="ECO:0007669"/>
    <property type="project" value="InterPro"/>
</dbReference>